<keyword evidence="4" id="KW-0479">Metal-binding</keyword>
<evidence type="ECO:0000313" key="8">
    <source>
        <dbReference type="EMBL" id="KYP44522.1"/>
    </source>
</evidence>
<evidence type="ECO:0000256" key="3">
    <source>
        <dbReference type="ARBA" id="ARBA00022617"/>
    </source>
</evidence>
<organism evidence="8 9">
    <name type="scientific">Cajanus cajan</name>
    <name type="common">Pigeon pea</name>
    <name type="synonym">Cajanus indicus</name>
    <dbReference type="NCBI Taxonomy" id="3821"/>
    <lineage>
        <taxon>Eukaryota</taxon>
        <taxon>Viridiplantae</taxon>
        <taxon>Streptophyta</taxon>
        <taxon>Embryophyta</taxon>
        <taxon>Tracheophyta</taxon>
        <taxon>Spermatophyta</taxon>
        <taxon>Magnoliopsida</taxon>
        <taxon>eudicotyledons</taxon>
        <taxon>Gunneridae</taxon>
        <taxon>Pentapetalae</taxon>
        <taxon>rosids</taxon>
        <taxon>fabids</taxon>
        <taxon>Fabales</taxon>
        <taxon>Fabaceae</taxon>
        <taxon>Papilionoideae</taxon>
        <taxon>50 kb inversion clade</taxon>
        <taxon>NPAAA clade</taxon>
        <taxon>indigoferoid/millettioid clade</taxon>
        <taxon>Phaseoleae</taxon>
        <taxon>Cajanus</taxon>
    </lineage>
</organism>
<evidence type="ECO:0000256" key="6">
    <source>
        <dbReference type="ARBA" id="ARBA00023004"/>
    </source>
</evidence>
<dbReference type="GO" id="GO:0005506">
    <property type="term" value="F:iron ion binding"/>
    <property type="evidence" value="ECO:0007669"/>
    <property type="project" value="InterPro"/>
</dbReference>
<evidence type="ECO:0000256" key="7">
    <source>
        <dbReference type="ARBA" id="ARBA00023033"/>
    </source>
</evidence>
<dbReference type="Proteomes" id="UP000075243">
    <property type="component" value="Unassembled WGS sequence"/>
</dbReference>
<evidence type="ECO:0000313" key="9">
    <source>
        <dbReference type="Proteomes" id="UP000075243"/>
    </source>
</evidence>
<evidence type="ECO:0000256" key="5">
    <source>
        <dbReference type="ARBA" id="ARBA00023002"/>
    </source>
</evidence>
<dbReference type="PANTHER" id="PTHR47944">
    <property type="entry name" value="CYTOCHROME P450 98A9"/>
    <property type="match status" value="1"/>
</dbReference>
<keyword evidence="9" id="KW-1185">Reference proteome</keyword>
<keyword evidence="5" id="KW-0560">Oxidoreductase</keyword>
<reference evidence="8" key="1">
    <citation type="journal article" date="2012" name="Nat. Biotechnol.">
        <title>Draft genome sequence of pigeonpea (Cajanus cajan), an orphan legume crop of resource-poor farmers.</title>
        <authorList>
            <person name="Varshney R.K."/>
            <person name="Chen W."/>
            <person name="Li Y."/>
            <person name="Bharti A.K."/>
            <person name="Saxena R.K."/>
            <person name="Schlueter J.A."/>
            <person name="Donoghue M.T."/>
            <person name="Azam S."/>
            <person name="Fan G."/>
            <person name="Whaley A.M."/>
            <person name="Farmer A.D."/>
            <person name="Sheridan J."/>
            <person name="Iwata A."/>
            <person name="Tuteja R."/>
            <person name="Penmetsa R.V."/>
            <person name="Wu W."/>
            <person name="Upadhyaya H.D."/>
            <person name="Yang S.P."/>
            <person name="Shah T."/>
            <person name="Saxena K.B."/>
            <person name="Michael T."/>
            <person name="McCombie W.R."/>
            <person name="Yang B."/>
            <person name="Zhang G."/>
            <person name="Yang H."/>
            <person name="Wang J."/>
            <person name="Spillane C."/>
            <person name="Cook D.R."/>
            <person name="May G.D."/>
            <person name="Xu X."/>
            <person name="Jackson S.A."/>
        </authorList>
    </citation>
    <scope>NUCLEOTIDE SEQUENCE [LARGE SCALE GENOMIC DNA]</scope>
</reference>
<protein>
    <submittedName>
        <fullName evidence="8">Tryptophan N-hydroxylase 1</fullName>
    </submittedName>
</protein>
<dbReference type="GO" id="GO:0020037">
    <property type="term" value="F:heme binding"/>
    <property type="evidence" value="ECO:0007669"/>
    <property type="project" value="InterPro"/>
</dbReference>
<accession>A0A151RPR3</accession>
<dbReference type="Gramene" id="C.cajan_32031.t">
    <property type="protein sequence ID" value="C.cajan_32031.t"/>
    <property type="gene ID" value="C.cajan_32031"/>
</dbReference>
<dbReference type="PANTHER" id="PTHR47944:SF16">
    <property type="entry name" value="CYTOCHROME P450 FAMILY 1 SUBFAMILY A POLYPEPTIDE 1"/>
    <property type="match status" value="1"/>
</dbReference>
<keyword evidence="3" id="KW-0349">Heme</keyword>
<dbReference type="InterPro" id="IPR036396">
    <property type="entry name" value="Cyt_P450_sf"/>
</dbReference>
<dbReference type="OMA" id="EMINQHE"/>
<evidence type="ECO:0000256" key="1">
    <source>
        <dbReference type="ARBA" id="ARBA00001971"/>
    </source>
</evidence>
<dbReference type="AlphaFoldDB" id="A0A151RPR3"/>
<dbReference type="InterPro" id="IPR001128">
    <property type="entry name" value="Cyt_P450"/>
</dbReference>
<proteinExistence type="inferred from homology"/>
<dbReference type="GO" id="GO:0004497">
    <property type="term" value="F:monooxygenase activity"/>
    <property type="evidence" value="ECO:0007669"/>
    <property type="project" value="UniProtKB-KW"/>
</dbReference>
<dbReference type="Gene3D" id="1.10.630.10">
    <property type="entry name" value="Cytochrome P450"/>
    <property type="match status" value="1"/>
</dbReference>
<keyword evidence="7" id="KW-0503">Monooxygenase</keyword>
<comment type="cofactor">
    <cofactor evidence="1">
        <name>heme</name>
        <dbReference type="ChEBI" id="CHEBI:30413"/>
    </cofactor>
</comment>
<dbReference type="EMBL" id="KQ483623">
    <property type="protein sequence ID" value="KYP44522.1"/>
    <property type="molecule type" value="Genomic_DNA"/>
</dbReference>
<gene>
    <name evidence="8" type="ORF">KK1_033980</name>
</gene>
<keyword evidence="6" id="KW-0408">Iron</keyword>
<evidence type="ECO:0000256" key="4">
    <source>
        <dbReference type="ARBA" id="ARBA00022723"/>
    </source>
</evidence>
<comment type="similarity">
    <text evidence="2">Belongs to the cytochrome P450 family.</text>
</comment>
<dbReference type="Pfam" id="PF00067">
    <property type="entry name" value="p450"/>
    <property type="match status" value="1"/>
</dbReference>
<dbReference type="GO" id="GO:0016705">
    <property type="term" value="F:oxidoreductase activity, acting on paired donors, with incorporation or reduction of molecular oxygen"/>
    <property type="evidence" value="ECO:0007669"/>
    <property type="project" value="InterPro"/>
</dbReference>
<sequence length="94" mass="10743">MSLLIATVDNPSNAFEWALVEMINQHELLKRDAEELDSVIGKERLIQESDIPKLNYVKFRLHSNASFVPPHVSMSDTTVDNYFISKGNHVMLSR</sequence>
<dbReference type="SUPFAM" id="SSF48264">
    <property type="entry name" value="Cytochrome P450"/>
    <property type="match status" value="1"/>
</dbReference>
<evidence type="ECO:0000256" key="2">
    <source>
        <dbReference type="ARBA" id="ARBA00010617"/>
    </source>
</evidence>
<name>A0A151RPR3_CAJCA</name>